<dbReference type="RefSeq" id="WP_115216618.1">
    <property type="nucleotide sequence ID" value="NZ_QKWJ01000131.1"/>
</dbReference>
<dbReference type="InterPro" id="IPR052342">
    <property type="entry name" value="MCH/BMMD"/>
</dbReference>
<dbReference type="InterPro" id="IPR029069">
    <property type="entry name" value="HotDog_dom_sf"/>
</dbReference>
<protein>
    <submittedName>
        <fullName evidence="2">MaoC family dehydratase</fullName>
    </submittedName>
</protein>
<keyword evidence="3" id="KW-1185">Reference proteome</keyword>
<gene>
    <name evidence="2" type="ORF">DN412_40170</name>
</gene>
<dbReference type="InterPro" id="IPR002539">
    <property type="entry name" value="MaoC-like_dom"/>
</dbReference>
<accession>A0A370NH33</accession>
<dbReference type="CDD" id="cd03451">
    <property type="entry name" value="FkbR2"/>
    <property type="match status" value="1"/>
</dbReference>
<dbReference type="SUPFAM" id="SSF54637">
    <property type="entry name" value="Thioesterase/thiol ester dehydrase-isomerase"/>
    <property type="match status" value="1"/>
</dbReference>
<dbReference type="Gene3D" id="3.10.129.10">
    <property type="entry name" value="Hotdog Thioesterase"/>
    <property type="match status" value="1"/>
</dbReference>
<sequence length="153" mass="17140">MAGLYFEQFEIGQMFRHDVRRTVTETDNVLFSTMTHNPAAIHIDAEYSKGTEFGKPLMNSAFTLGLMVGISVADTTLGTTVGNLGWDEVRFPRPVFAGDTLRVETTVLEKRHSKSRPENGIVVFQHTAFNQRDEVVASCKRSGLMYRLPAEAR</sequence>
<dbReference type="AlphaFoldDB" id="A0A370NH33"/>
<dbReference type="Pfam" id="PF01575">
    <property type="entry name" value="MaoC_dehydratas"/>
    <property type="match status" value="1"/>
</dbReference>
<evidence type="ECO:0000259" key="1">
    <source>
        <dbReference type="Pfam" id="PF01575"/>
    </source>
</evidence>
<dbReference type="Proteomes" id="UP000255165">
    <property type="component" value="Unassembled WGS sequence"/>
</dbReference>
<reference evidence="3" key="1">
    <citation type="submission" date="2018-06" db="EMBL/GenBank/DDBJ databases">
        <authorList>
            <person name="Feng T."/>
            <person name="Jeon C.O."/>
        </authorList>
    </citation>
    <scope>NUCLEOTIDE SEQUENCE [LARGE SCALE GENOMIC DNA]</scope>
    <source>
        <strain evidence="3">S23</strain>
    </source>
</reference>
<name>A0A370NH33_9BURK</name>
<evidence type="ECO:0000313" key="2">
    <source>
        <dbReference type="EMBL" id="RDK04881.1"/>
    </source>
</evidence>
<organism evidence="2 3">
    <name type="scientific">Cupriavidus lacunae</name>
    <dbReference type="NCBI Taxonomy" id="2666307"/>
    <lineage>
        <taxon>Bacteria</taxon>
        <taxon>Pseudomonadati</taxon>
        <taxon>Pseudomonadota</taxon>
        <taxon>Betaproteobacteria</taxon>
        <taxon>Burkholderiales</taxon>
        <taxon>Burkholderiaceae</taxon>
        <taxon>Cupriavidus</taxon>
    </lineage>
</organism>
<dbReference type="PANTHER" id="PTHR43664">
    <property type="entry name" value="MONOAMINE OXIDASE-RELATED"/>
    <property type="match status" value="1"/>
</dbReference>
<proteinExistence type="predicted"/>
<evidence type="ECO:0000313" key="3">
    <source>
        <dbReference type="Proteomes" id="UP000255165"/>
    </source>
</evidence>
<feature type="domain" description="MaoC-like" evidence="1">
    <location>
        <begin position="10"/>
        <end position="121"/>
    </location>
</feature>
<dbReference type="PANTHER" id="PTHR43664:SF1">
    <property type="entry name" value="BETA-METHYLMALYL-COA DEHYDRATASE"/>
    <property type="match status" value="1"/>
</dbReference>
<dbReference type="EMBL" id="QKWJ01000131">
    <property type="protein sequence ID" value="RDK04881.1"/>
    <property type="molecule type" value="Genomic_DNA"/>
</dbReference>
<comment type="caution">
    <text evidence="2">The sequence shown here is derived from an EMBL/GenBank/DDBJ whole genome shotgun (WGS) entry which is preliminary data.</text>
</comment>